<dbReference type="Proteomes" id="UP000016568">
    <property type="component" value="Unassembled WGS sequence"/>
</dbReference>
<comment type="caution">
    <text evidence="2">The sequence shown here is derived from an EMBL/GenBank/DDBJ whole genome shotgun (WGS) entry which is preliminary data.</text>
</comment>
<dbReference type="Gene3D" id="3.30.450.20">
    <property type="entry name" value="PAS domain"/>
    <property type="match status" value="1"/>
</dbReference>
<dbReference type="RefSeq" id="WP_021691834.1">
    <property type="nucleotide sequence ID" value="NZ_BASZ01000014.1"/>
</dbReference>
<dbReference type="InterPro" id="IPR013655">
    <property type="entry name" value="PAS_fold_3"/>
</dbReference>
<reference evidence="2 3" key="1">
    <citation type="submission" date="2013-09" db="EMBL/GenBank/DDBJ databases">
        <title>Whole genome shotgun sequence of Novosphingobium tardaugens NBRC 16725.</title>
        <authorList>
            <person name="Isaki S."/>
            <person name="Hosoyama A."/>
            <person name="Tsuchikane K."/>
            <person name="Katsumata H."/>
            <person name="Ando Y."/>
            <person name="Yamazaki S."/>
            <person name="Fujita N."/>
        </authorList>
    </citation>
    <scope>NUCLEOTIDE SEQUENCE [LARGE SCALE GENOMIC DNA]</scope>
    <source>
        <strain evidence="2 3">NBRC 16725</strain>
    </source>
</reference>
<dbReference type="InterPro" id="IPR000700">
    <property type="entry name" value="PAS-assoc_C"/>
</dbReference>
<protein>
    <submittedName>
        <fullName evidence="2">Putative signaling protein</fullName>
    </submittedName>
</protein>
<dbReference type="InterPro" id="IPR000014">
    <property type="entry name" value="PAS"/>
</dbReference>
<dbReference type="PROSITE" id="PS50113">
    <property type="entry name" value="PAC"/>
    <property type="match status" value="1"/>
</dbReference>
<accession>U2YBV3</accession>
<dbReference type="PANTHER" id="PTHR44757">
    <property type="entry name" value="DIGUANYLATE CYCLASE DGCP"/>
    <property type="match status" value="1"/>
</dbReference>
<sequence length="193" mass="22474">MSVHPARWENVRKPANDDVDADIAVYKTLLESTLAIPWRIDWQTKQFTYFGPQIEALSGWPRESWQSVEDWKSRIHPNEREYVYQTCVSQSLAGVDHEADFRLLTQEGGHVWVRDIVHVVRDEHGAVDSLIGFMIDISEQKRAEHELLELKGQLERLSYQDGLTGLSNRRFFDEQLDRVWNISAREHRSLGSS</sequence>
<evidence type="ECO:0000313" key="2">
    <source>
        <dbReference type="EMBL" id="GAD51016.1"/>
    </source>
</evidence>
<keyword evidence="3" id="KW-1185">Reference proteome</keyword>
<feature type="domain" description="PAC" evidence="1">
    <location>
        <begin position="97"/>
        <end position="149"/>
    </location>
</feature>
<dbReference type="Pfam" id="PF08447">
    <property type="entry name" value="PAS_3"/>
    <property type="match status" value="1"/>
</dbReference>
<dbReference type="PANTHER" id="PTHR44757:SF2">
    <property type="entry name" value="BIOFILM ARCHITECTURE MAINTENANCE PROTEIN MBAA"/>
    <property type="match status" value="1"/>
</dbReference>
<dbReference type="AlphaFoldDB" id="U2YBV3"/>
<evidence type="ECO:0000259" key="1">
    <source>
        <dbReference type="PROSITE" id="PS50113"/>
    </source>
</evidence>
<dbReference type="Gene3D" id="3.30.70.270">
    <property type="match status" value="1"/>
</dbReference>
<dbReference type="InterPro" id="IPR043128">
    <property type="entry name" value="Rev_trsase/Diguanyl_cyclase"/>
</dbReference>
<dbReference type="InterPro" id="IPR035965">
    <property type="entry name" value="PAS-like_dom_sf"/>
</dbReference>
<dbReference type="NCBIfam" id="TIGR00229">
    <property type="entry name" value="sensory_box"/>
    <property type="match status" value="1"/>
</dbReference>
<name>U2YBV3_9SPHN</name>
<dbReference type="CDD" id="cd00130">
    <property type="entry name" value="PAS"/>
    <property type="match status" value="1"/>
</dbReference>
<proteinExistence type="predicted"/>
<dbReference type="eggNOG" id="COG3706">
    <property type="taxonomic scope" value="Bacteria"/>
</dbReference>
<evidence type="ECO:0000313" key="3">
    <source>
        <dbReference type="Proteomes" id="UP000016568"/>
    </source>
</evidence>
<dbReference type="SMART" id="SM00086">
    <property type="entry name" value="PAC"/>
    <property type="match status" value="1"/>
</dbReference>
<dbReference type="EMBL" id="BASZ01000014">
    <property type="protein sequence ID" value="GAD51016.1"/>
    <property type="molecule type" value="Genomic_DNA"/>
</dbReference>
<gene>
    <name evidence="2" type="ORF">NT2_14_00200</name>
</gene>
<dbReference type="InterPro" id="IPR052155">
    <property type="entry name" value="Biofilm_reg_signaling"/>
</dbReference>
<dbReference type="SUPFAM" id="SSF55785">
    <property type="entry name" value="PYP-like sensor domain (PAS domain)"/>
    <property type="match status" value="1"/>
</dbReference>
<organism evidence="2 3">
    <name type="scientific">Caenibius tardaugens NBRC 16725</name>
    <dbReference type="NCBI Taxonomy" id="1219035"/>
    <lineage>
        <taxon>Bacteria</taxon>
        <taxon>Pseudomonadati</taxon>
        <taxon>Pseudomonadota</taxon>
        <taxon>Alphaproteobacteria</taxon>
        <taxon>Sphingomonadales</taxon>
        <taxon>Erythrobacteraceae</taxon>
        <taxon>Caenibius</taxon>
    </lineage>
</organism>
<dbReference type="InterPro" id="IPR001610">
    <property type="entry name" value="PAC"/>
</dbReference>